<evidence type="ECO:0000313" key="2">
    <source>
        <dbReference type="Proteomes" id="UP000271098"/>
    </source>
</evidence>
<reference evidence="3" key="1">
    <citation type="submission" date="2016-06" db="UniProtKB">
        <authorList>
            <consortium name="WormBaseParasite"/>
        </authorList>
    </citation>
    <scope>IDENTIFICATION</scope>
</reference>
<proteinExistence type="predicted"/>
<keyword evidence="2" id="KW-1185">Reference proteome</keyword>
<evidence type="ECO:0000313" key="3">
    <source>
        <dbReference type="WBParaSite" id="GPUH_0000354401-mRNA-1"/>
    </source>
</evidence>
<dbReference type="EMBL" id="UYRT01006133">
    <property type="protein sequence ID" value="VDK39944.1"/>
    <property type="molecule type" value="Genomic_DNA"/>
</dbReference>
<accession>A0A183D497</accession>
<reference evidence="1 2" key="2">
    <citation type="submission" date="2018-11" db="EMBL/GenBank/DDBJ databases">
        <authorList>
            <consortium name="Pathogen Informatics"/>
        </authorList>
    </citation>
    <scope>NUCLEOTIDE SEQUENCE [LARGE SCALE GENOMIC DNA]</scope>
</reference>
<gene>
    <name evidence="1" type="ORF">GPUH_LOCUS3538</name>
</gene>
<dbReference type="WBParaSite" id="GPUH_0000354401-mRNA-1">
    <property type="protein sequence ID" value="GPUH_0000354401-mRNA-1"/>
    <property type="gene ID" value="GPUH_0000354401"/>
</dbReference>
<name>A0A183D497_9BILA</name>
<protein>
    <submittedName>
        <fullName evidence="3">SAP domain-containing protein</fullName>
    </submittedName>
</protein>
<dbReference type="Proteomes" id="UP000271098">
    <property type="component" value="Unassembled WGS sequence"/>
</dbReference>
<dbReference type="AlphaFoldDB" id="A0A183D497"/>
<evidence type="ECO:0000313" key="1">
    <source>
        <dbReference type="EMBL" id="VDK39944.1"/>
    </source>
</evidence>
<sequence>MSIPRSIRTLEENRESCSINTPDLHYLMERLGLRTTAKSDLAYEVRKIHFYKTNYVQNFDTYFYSTR</sequence>
<organism evidence="3">
    <name type="scientific">Gongylonema pulchrum</name>
    <dbReference type="NCBI Taxonomy" id="637853"/>
    <lineage>
        <taxon>Eukaryota</taxon>
        <taxon>Metazoa</taxon>
        <taxon>Ecdysozoa</taxon>
        <taxon>Nematoda</taxon>
        <taxon>Chromadorea</taxon>
        <taxon>Rhabditida</taxon>
        <taxon>Spirurina</taxon>
        <taxon>Spiruromorpha</taxon>
        <taxon>Spiruroidea</taxon>
        <taxon>Gongylonematidae</taxon>
        <taxon>Gongylonema</taxon>
    </lineage>
</organism>